<dbReference type="InterPro" id="IPR010934">
    <property type="entry name" value="NADH_DH_su5_C"/>
</dbReference>
<proteinExistence type="inferred from homology"/>
<keyword evidence="6" id="KW-0679">Respiratory chain</keyword>
<feature type="transmembrane region" description="Helical" evidence="17">
    <location>
        <begin position="418"/>
        <end position="440"/>
    </location>
</feature>
<evidence type="ECO:0000256" key="8">
    <source>
        <dbReference type="ARBA" id="ARBA00022792"/>
    </source>
</evidence>
<evidence type="ECO:0000256" key="6">
    <source>
        <dbReference type="ARBA" id="ARBA00022660"/>
    </source>
</evidence>
<keyword evidence="5 17" id="KW-0813">Transport</keyword>
<evidence type="ECO:0000256" key="16">
    <source>
        <dbReference type="ARBA" id="ARBA00049551"/>
    </source>
</evidence>
<dbReference type="GO" id="GO:0042773">
    <property type="term" value="P:ATP synthesis coupled electron transport"/>
    <property type="evidence" value="ECO:0007669"/>
    <property type="project" value="InterPro"/>
</dbReference>
<comment type="catalytic activity">
    <reaction evidence="16 17">
        <text>a ubiquinone + NADH + 5 H(+)(in) = a ubiquinol + NAD(+) + 4 H(+)(out)</text>
        <dbReference type="Rhea" id="RHEA:29091"/>
        <dbReference type="Rhea" id="RHEA-COMP:9565"/>
        <dbReference type="Rhea" id="RHEA-COMP:9566"/>
        <dbReference type="ChEBI" id="CHEBI:15378"/>
        <dbReference type="ChEBI" id="CHEBI:16389"/>
        <dbReference type="ChEBI" id="CHEBI:17976"/>
        <dbReference type="ChEBI" id="CHEBI:57540"/>
        <dbReference type="ChEBI" id="CHEBI:57945"/>
        <dbReference type="EC" id="7.1.1.2"/>
    </reaction>
</comment>
<comment type="similarity">
    <text evidence="17">Belongs to the complex I subunit 5 family.</text>
</comment>
<evidence type="ECO:0000256" key="11">
    <source>
        <dbReference type="ARBA" id="ARBA00022989"/>
    </source>
</evidence>
<evidence type="ECO:0000256" key="15">
    <source>
        <dbReference type="ARBA" id="ARBA00023136"/>
    </source>
</evidence>
<dbReference type="Pfam" id="PF00361">
    <property type="entry name" value="Proton_antipo_M"/>
    <property type="match status" value="1"/>
</dbReference>
<keyword evidence="13 17" id="KW-0830">Ubiquinone</keyword>
<evidence type="ECO:0000313" key="21">
    <source>
        <dbReference type="EMBL" id="ARH54137.1"/>
    </source>
</evidence>
<feature type="transmembrane region" description="Helical" evidence="17">
    <location>
        <begin position="82"/>
        <end position="101"/>
    </location>
</feature>
<feature type="domain" description="NADH:quinone oxidoreductase/Mrp antiporter transmembrane" evidence="18">
    <location>
        <begin position="103"/>
        <end position="385"/>
    </location>
</feature>
<evidence type="ECO:0000256" key="5">
    <source>
        <dbReference type="ARBA" id="ARBA00022448"/>
    </source>
</evidence>
<feature type="transmembrane region" description="Helical" evidence="17">
    <location>
        <begin position="205"/>
        <end position="229"/>
    </location>
</feature>
<reference evidence="21" key="1">
    <citation type="submission" date="2016-04" db="EMBL/GenBank/DDBJ databases">
        <title>Mitochondria of beetle species.</title>
        <authorList>
            <person name="Hunter A."/>
            <person name="Moriniere J."/>
            <person name="Tang P."/>
            <person name="Linard B."/>
            <person name="Crampton-Platt A."/>
            <person name="Vogler A.P."/>
        </authorList>
    </citation>
    <scope>NUCLEOTIDE SEQUENCE</scope>
</reference>
<evidence type="ECO:0000256" key="17">
    <source>
        <dbReference type="RuleBase" id="RU003404"/>
    </source>
</evidence>
<dbReference type="EC" id="7.1.1.2" evidence="3 17"/>
<dbReference type="EMBL" id="KX087247">
    <property type="protein sequence ID" value="ARH54137.1"/>
    <property type="molecule type" value="Genomic_DNA"/>
</dbReference>
<dbReference type="InterPro" id="IPR001750">
    <property type="entry name" value="ND/Mrp_TM"/>
</dbReference>
<dbReference type="GO" id="GO:0015990">
    <property type="term" value="P:electron transport coupled proton transport"/>
    <property type="evidence" value="ECO:0007669"/>
    <property type="project" value="TreeGrafter"/>
</dbReference>
<keyword evidence="15 17" id="KW-0472">Membrane</keyword>
<name>A0A343C294_9CUCU</name>
<keyword evidence="14 17" id="KW-0496">Mitochondrion</keyword>
<evidence type="ECO:0000256" key="3">
    <source>
        <dbReference type="ARBA" id="ARBA00012944"/>
    </source>
</evidence>
<dbReference type="GO" id="GO:0003954">
    <property type="term" value="F:NADH dehydrogenase activity"/>
    <property type="evidence" value="ECO:0007669"/>
    <property type="project" value="TreeGrafter"/>
</dbReference>
<geneLocation type="mitochondrion" evidence="21"/>
<keyword evidence="11 17" id="KW-1133">Transmembrane helix</keyword>
<dbReference type="InterPro" id="IPR003945">
    <property type="entry name" value="NU5C-like"/>
</dbReference>
<keyword evidence="9" id="KW-1278">Translocase</keyword>
<feature type="transmembrane region" description="Helical" evidence="17">
    <location>
        <begin position="294"/>
        <end position="316"/>
    </location>
</feature>
<feature type="transmembrane region" description="Helical" evidence="17">
    <location>
        <begin position="446"/>
        <end position="466"/>
    </location>
</feature>
<feature type="transmembrane region" description="Helical" evidence="17">
    <location>
        <begin position="148"/>
        <end position="170"/>
    </location>
</feature>
<dbReference type="Pfam" id="PF06455">
    <property type="entry name" value="NADH5_C"/>
    <property type="match status" value="1"/>
</dbReference>
<evidence type="ECO:0000259" key="20">
    <source>
        <dbReference type="Pfam" id="PF06455"/>
    </source>
</evidence>
<evidence type="ECO:0000256" key="7">
    <source>
        <dbReference type="ARBA" id="ARBA00022692"/>
    </source>
</evidence>
<dbReference type="InterPro" id="IPR001516">
    <property type="entry name" value="Proton_antipo_N"/>
</dbReference>
<feature type="transmembrane region" description="Helical" evidence="17">
    <location>
        <begin position="328"/>
        <end position="352"/>
    </location>
</feature>
<evidence type="ECO:0000256" key="4">
    <source>
        <dbReference type="ARBA" id="ARBA00021096"/>
    </source>
</evidence>
<sequence length="570" mass="64645">MFLSVSFYLLLSVSFFLFMLSGMFLNFGCEYFLEFNALSLNSASFSFIVLFDWLSFLFSSYVLFISSMILKYTEEYMGMDKNLNRFISLMLLFIFSMFMMIFSPNLISILLGWDGLGLVSYALVIYYQNIKSYNAGMLTALSNRVGDAAILMGIAWMMSLGGWNIFMVSFYMKNKMVLITIFFIILAAITKSAQIPFSSWLPAAMAAPTPVSSLVHSSTLVTAGVYLLIRASGGFPPILMTMLLYSSLLTMFMAGVGANFEFDLKKIIALSTLSQLGMMITILCLGSAKLAFFHLLIHALFKALLFMCAGAIIHNLGNHQDIRCMGGVSYFMPLTCICMNISNFALCGLPFLSGFYSKDLIAEFLSMSYSGIFVYSLFFVSVGLTVSYSVRLSYYIFWGDMNFLPLMSFSDNNSKIMLKGMLGLVFMVILKGSILSWILFKTPYFLILPILMKIMTVCMIFMGVFVGHEFSQLKFFYEAKSLRLIFVSSFCANMWNIPVLSTYGVNSYFLCVGKKYFKTFDSGWLEYYGSKRLFFQLKSLSQMAQILSKNHLKIWLFVCLIFILFLIVFF</sequence>
<comment type="subcellular location">
    <subcellularLocation>
        <location evidence="2">Mitochondrion inner membrane</location>
        <topology evidence="2">Multi-pass membrane protein</topology>
    </subcellularLocation>
</comment>
<gene>
    <name evidence="21" type="primary">nad5</name>
</gene>
<protein>
    <recommendedName>
        <fullName evidence="4 17">NADH-ubiquinone oxidoreductase chain 5</fullName>
        <ecNumber evidence="3 17">7.1.1.2</ecNumber>
    </recommendedName>
</protein>
<evidence type="ECO:0000256" key="9">
    <source>
        <dbReference type="ARBA" id="ARBA00022967"/>
    </source>
</evidence>
<comment type="function">
    <text evidence="17">Core subunit of the mitochondrial membrane respiratory chain NADH dehydrogenase (Complex I) which catalyzes electron transfer from NADH through the respiratory chain, using ubiquinone as an electron acceptor. Essential for the catalytic activity and assembly of complex I.</text>
</comment>
<accession>A0A343C294</accession>
<evidence type="ECO:0000256" key="10">
    <source>
        <dbReference type="ARBA" id="ARBA00022982"/>
    </source>
</evidence>
<feature type="domain" description="NADH dehydrogenase subunit 5 C-terminal" evidence="20">
    <location>
        <begin position="388"/>
        <end position="569"/>
    </location>
</feature>
<feature type="transmembrane region" description="Helical" evidence="17">
    <location>
        <begin position="552"/>
        <end position="569"/>
    </location>
</feature>
<feature type="transmembrane region" description="Helical" evidence="17">
    <location>
        <begin position="47"/>
        <end position="70"/>
    </location>
</feature>
<feature type="domain" description="NADH-Ubiquinone oxidoreductase (complex I) chain 5 N-terminal" evidence="19">
    <location>
        <begin position="39"/>
        <end position="86"/>
    </location>
</feature>
<dbReference type="Pfam" id="PF00662">
    <property type="entry name" value="Proton_antipo_N"/>
    <property type="match status" value="1"/>
</dbReference>
<feature type="transmembrane region" description="Helical" evidence="17">
    <location>
        <begin position="176"/>
        <end position="193"/>
    </location>
</feature>
<keyword evidence="12 17" id="KW-0520">NAD</keyword>
<feature type="transmembrane region" description="Helical" evidence="17">
    <location>
        <begin position="7"/>
        <end position="27"/>
    </location>
</feature>
<dbReference type="GO" id="GO:0008137">
    <property type="term" value="F:NADH dehydrogenase (ubiquinone) activity"/>
    <property type="evidence" value="ECO:0007669"/>
    <property type="project" value="UniProtKB-EC"/>
</dbReference>
<evidence type="ECO:0000256" key="2">
    <source>
        <dbReference type="ARBA" id="ARBA00004448"/>
    </source>
</evidence>
<feature type="transmembrane region" description="Helical" evidence="17">
    <location>
        <begin position="267"/>
        <end position="288"/>
    </location>
</feature>
<evidence type="ECO:0000256" key="1">
    <source>
        <dbReference type="ARBA" id="ARBA00003257"/>
    </source>
</evidence>
<feature type="transmembrane region" description="Helical" evidence="17">
    <location>
        <begin position="372"/>
        <end position="397"/>
    </location>
</feature>
<comment type="function">
    <text evidence="1">Core subunit of the mitochondrial membrane respiratory chain NADH dehydrogenase (Complex I) that is believed to belong to the minimal assembly required for catalysis. Complex I functions in the transfer of electrons from NADH to the respiratory chain. The immediate electron acceptor for the enzyme is believed to be ubiquinone.</text>
</comment>
<feature type="transmembrane region" description="Helical" evidence="17">
    <location>
        <begin position="235"/>
        <end position="255"/>
    </location>
</feature>
<dbReference type="PANTHER" id="PTHR42829:SF2">
    <property type="entry name" value="NADH-UBIQUINONE OXIDOREDUCTASE CHAIN 5"/>
    <property type="match status" value="1"/>
</dbReference>
<evidence type="ECO:0000256" key="13">
    <source>
        <dbReference type="ARBA" id="ARBA00023075"/>
    </source>
</evidence>
<keyword evidence="8" id="KW-0999">Mitochondrion inner membrane</keyword>
<keyword evidence="7 17" id="KW-0812">Transmembrane</keyword>
<evidence type="ECO:0000256" key="12">
    <source>
        <dbReference type="ARBA" id="ARBA00023027"/>
    </source>
</evidence>
<dbReference type="PRINTS" id="PR01434">
    <property type="entry name" value="NADHDHGNASE5"/>
</dbReference>
<dbReference type="AlphaFoldDB" id="A0A343C294"/>
<evidence type="ECO:0000256" key="14">
    <source>
        <dbReference type="ARBA" id="ARBA00023128"/>
    </source>
</evidence>
<evidence type="ECO:0000259" key="18">
    <source>
        <dbReference type="Pfam" id="PF00361"/>
    </source>
</evidence>
<evidence type="ECO:0000259" key="19">
    <source>
        <dbReference type="Pfam" id="PF00662"/>
    </source>
</evidence>
<keyword evidence="10" id="KW-0249">Electron transport</keyword>
<dbReference type="PANTHER" id="PTHR42829">
    <property type="entry name" value="NADH-UBIQUINONE OXIDOREDUCTASE CHAIN 5"/>
    <property type="match status" value="1"/>
</dbReference>
<organism evidence="21">
    <name type="scientific">Bradybatus kellneri</name>
    <dbReference type="NCBI Taxonomy" id="201845"/>
    <lineage>
        <taxon>Eukaryota</taxon>
        <taxon>Metazoa</taxon>
        <taxon>Ecdysozoa</taxon>
        <taxon>Arthropoda</taxon>
        <taxon>Hexapoda</taxon>
        <taxon>Insecta</taxon>
        <taxon>Pterygota</taxon>
        <taxon>Neoptera</taxon>
        <taxon>Endopterygota</taxon>
        <taxon>Coleoptera</taxon>
        <taxon>Polyphaga</taxon>
        <taxon>Cucujiformia</taxon>
        <taxon>Curculionidae</taxon>
        <taxon>Curculioninae</taxon>
        <taxon>Anthonomini</taxon>
        <taxon>Bradybatus</taxon>
    </lineage>
</organism>
<dbReference type="GO" id="GO:0005743">
    <property type="term" value="C:mitochondrial inner membrane"/>
    <property type="evidence" value="ECO:0007669"/>
    <property type="project" value="UniProtKB-SubCell"/>
</dbReference>